<dbReference type="GO" id="GO:0005634">
    <property type="term" value="C:nucleus"/>
    <property type="evidence" value="ECO:0007669"/>
    <property type="project" value="UniProtKB-SubCell"/>
</dbReference>
<evidence type="ECO:0000313" key="10">
    <source>
        <dbReference type="EMBL" id="KAK0405921.1"/>
    </source>
</evidence>
<accession>A0AA39HHE7</accession>
<comment type="caution">
    <text evidence="10">The sequence shown here is derived from an EMBL/GenBank/DDBJ whole genome shotgun (WGS) entry which is preliminary data.</text>
</comment>
<keyword evidence="11" id="KW-1185">Reference proteome</keyword>
<dbReference type="InterPro" id="IPR021133">
    <property type="entry name" value="HEAT_type_2"/>
</dbReference>
<dbReference type="PROSITE" id="PS50077">
    <property type="entry name" value="HEAT_REPEAT"/>
    <property type="match status" value="1"/>
</dbReference>
<name>A0AA39HHE7_9BILA</name>
<evidence type="ECO:0000256" key="2">
    <source>
        <dbReference type="ARBA" id="ARBA00004496"/>
    </source>
</evidence>
<dbReference type="Pfam" id="PF18816">
    <property type="entry name" value="Importin_rep_5"/>
    <property type="match status" value="1"/>
</dbReference>
<dbReference type="GO" id="GO:0006606">
    <property type="term" value="P:protein import into nucleus"/>
    <property type="evidence" value="ECO:0007669"/>
    <property type="project" value="InterPro"/>
</dbReference>
<gene>
    <name evidence="10" type="ORF">QR680_018264</name>
</gene>
<evidence type="ECO:0000256" key="6">
    <source>
        <dbReference type="ARBA" id="ARBA00022927"/>
    </source>
</evidence>
<dbReference type="InterPro" id="IPR000357">
    <property type="entry name" value="HEAT"/>
</dbReference>
<evidence type="ECO:0000256" key="8">
    <source>
        <dbReference type="PROSITE-ProRule" id="PRU00103"/>
    </source>
</evidence>
<evidence type="ECO:0000256" key="1">
    <source>
        <dbReference type="ARBA" id="ARBA00004123"/>
    </source>
</evidence>
<evidence type="ECO:0000256" key="7">
    <source>
        <dbReference type="ARBA" id="ARBA00023242"/>
    </source>
</evidence>
<dbReference type="EMBL" id="JAUCMV010000004">
    <property type="protein sequence ID" value="KAK0405921.1"/>
    <property type="molecule type" value="Genomic_DNA"/>
</dbReference>
<dbReference type="Pfam" id="PF18829">
    <property type="entry name" value="Importin_rep_6"/>
    <property type="match status" value="1"/>
</dbReference>
<dbReference type="Pfam" id="PF25780">
    <property type="entry name" value="TPR_IPO5"/>
    <property type="match status" value="1"/>
</dbReference>
<dbReference type="InterPro" id="IPR040122">
    <property type="entry name" value="Importin_beta"/>
</dbReference>
<dbReference type="GO" id="GO:0005737">
    <property type="term" value="C:cytoplasm"/>
    <property type="evidence" value="ECO:0007669"/>
    <property type="project" value="UniProtKB-SubCell"/>
</dbReference>
<dbReference type="Pfam" id="PF18808">
    <property type="entry name" value="Importin_rep_4"/>
    <property type="match status" value="1"/>
</dbReference>
<keyword evidence="4" id="KW-0963">Cytoplasm</keyword>
<organism evidence="10 11">
    <name type="scientific">Steinernema hermaphroditum</name>
    <dbReference type="NCBI Taxonomy" id="289476"/>
    <lineage>
        <taxon>Eukaryota</taxon>
        <taxon>Metazoa</taxon>
        <taxon>Ecdysozoa</taxon>
        <taxon>Nematoda</taxon>
        <taxon>Chromadorea</taxon>
        <taxon>Rhabditida</taxon>
        <taxon>Tylenchina</taxon>
        <taxon>Panagrolaimomorpha</taxon>
        <taxon>Strongyloidoidea</taxon>
        <taxon>Steinernematidae</taxon>
        <taxon>Steinernema</taxon>
    </lineage>
</organism>
<dbReference type="InterPro" id="IPR057672">
    <property type="entry name" value="TPR_IPO4/5"/>
</dbReference>
<dbReference type="InterPro" id="IPR041389">
    <property type="entry name" value="Importin_rep_6"/>
</dbReference>
<feature type="repeat" description="HEAT" evidence="8">
    <location>
        <begin position="947"/>
        <end position="985"/>
    </location>
</feature>
<keyword evidence="6" id="KW-0653">Protein transport</keyword>
<proteinExistence type="predicted"/>
<dbReference type="InterPro" id="IPR041653">
    <property type="entry name" value="Importin_rep_4"/>
</dbReference>
<dbReference type="Pfam" id="PF02985">
    <property type="entry name" value="HEAT"/>
    <property type="match status" value="1"/>
</dbReference>
<sequence length="1141" mass="127567">MLESVSEYLDTNDESDGAIEEQQVNRVTRRRHSKHAMTQRVSQNGDAMANITEFKQLIASMQSPENDSRKQAEALYEQIDRGQRASLLYQLYADETCDIEHRSMCLVLLRRILSSEFEDLWKAWGQQNADQFSAQVLEASMKEPSAVLRKRLADVVAEVARNTIDEESGKQQWTGVIQFLEHCCTADSTELREYGMQLLENVPNLFGCDQETYIPGIKQMFQSSLLYAADSSVRTAAVRAFVAFVVDNEEDEKLVGNMAELIPAVVQVCIHVVDTESDDDVPLQCLTDLATTVPKTLQPHLHDIFTLCARTVANTEKDESYRHSSMELMVSICEGAPKFMRKKGAQYVPTILQQCLLLMTDLEDDSEEWLVCDDADAEDDEETAGVGETALDRVACALGGKACLTHFLAHVQPLIRDADWKKRHAAIMGLSTVGEGCKRQMEPMIKQIVEEILPYVNDAHPRVRYAACNAIGQMSTDFAPTLQKLCHAKVVPALLQTLNDLTSPRVSAHAGAALVNFSEDCPKNVITQYLPTIMQQLEVVLEQTFRQLLDNGKKIVITTIASVADAAQDQFKDFYGRLMGPLKYILQNSSQHEQLRLLRGKTIECISLIGLAVGPEMFINDAREVMQMLLENQTKFDSSSDDPQFSYMISAWARICKILGPQFAEYLPVVMPAVMAAAEYKPDVAVIDDEDVNQDDEEWSFVSVGDQKSFGIRTSGLEDKATACEMLVCYARELKEAFAPYVQQVAQLMLPLLKFVFHDSVRSAAADIMPHLMICARGLGQQARAELWNLVKVALRDAINTENEPDVLGDMLHALGEVIEELGREIVSAEDVTTVATILHEQMEKYVSRRKIREQHFNEDDDEDTQEEMNELIETENGVLARVSDLLHYTFTTFGADFAPLFENLINDFAPLLTSRNYGERQWGICMFDDLIEFGGPAKTVQHSHIFLPHMISALADEYPEVRQAAAYGFGILAMKGGAEFANTLAQALPHLIALINHPEARSTEESIAATENAISAVSKILKFNSSAIDVNANIPVFLNWLPIWEDTDEAPYVYGYFADLVESNNPIVLGENNANLAKILYIIVEAFHKQAFDEESDKENVRGRLVNILRSLQGSNMLESLVPVANLDDAQRATLQHLLS</sequence>
<evidence type="ECO:0000259" key="9">
    <source>
        <dbReference type="Pfam" id="PF25780"/>
    </source>
</evidence>
<dbReference type="InterPro" id="IPR016024">
    <property type="entry name" value="ARM-type_fold"/>
</dbReference>
<dbReference type="InterPro" id="IPR011989">
    <property type="entry name" value="ARM-like"/>
</dbReference>
<keyword evidence="3" id="KW-0813">Transport</keyword>
<dbReference type="SUPFAM" id="SSF48371">
    <property type="entry name" value="ARM repeat"/>
    <property type="match status" value="2"/>
</dbReference>
<evidence type="ECO:0000256" key="4">
    <source>
        <dbReference type="ARBA" id="ARBA00022490"/>
    </source>
</evidence>
<dbReference type="PANTHER" id="PTHR10527">
    <property type="entry name" value="IMPORTIN BETA"/>
    <property type="match status" value="1"/>
</dbReference>
<dbReference type="Pfam" id="PF13513">
    <property type="entry name" value="HEAT_EZ"/>
    <property type="match status" value="1"/>
</dbReference>
<protein>
    <recommendedName>
        <fullName evidence="9">IPO4/5-like TPR repeats domain-containing protein</fullName>
    </recommendedName>
</protein>
<evidence type="ECO:0000313" key="11">
    <source>
        <dbReference type="Proteomes" id="UP001175271"/>
    </source>
</evidence>
<dbReference type="AlphaFoldDB" id="A0AA39HHE7"/>
<reference evidence="10" key="1">
    <citation type="submission" date="2023-06" db="EMBL/GenBank/DDBJ databases">
        <title>Genomic analysis of the entomopathogenic nematode Steinernema hermaphroditum.</title>
        <authorList>
            <person name="Schwarz E.M."/>
            <person name="Heppert J.K."/>
            <person name="Baniya A."/>
            <person name="Schwartz H.T."/>
            <person name="Tan C.-H."/>
            <person name="Antoshechkin I."/>
            <person name="Sternberg P.W."/>
            <person name="Goodrich-Blair H."/>
            <person name="Dillman A.R."/>
        </authorList>
    </citation>
    <scope>NUCLEOTIDE SEQUENCE</scope>
    <source>
        <strain evidence="10">PS9179</strain>
        <tissue evidence="10">Whole animal</tissue>
    </source>
</reference>
<dbReference type="Proteomes" id="UP001175271">
    <property type="component" value="Unassembled WGS sequence"/>
</dbReference>
<evidence type="ECO:0000256" key="5">
    <source>
        <dbReference type="ARBA" id="ARBA00022737"/>
    </source>
</evidence>
<feature type="domain" description="IPO4/5-like TPR repeats" evidence="9">
    <location>
        <begin position="145"/>
        <end position="307"/>
    </location>
</feature>
<evidence type="ECO:0000256" key="3">
    <source>
        <dbReference type="ARBA" id="ARBA00022448"/>
    </source>
</evidence>
<keyword evidence="7" id="KW-0539">Nucleus</keyword>
<comment type="subcellular location">
    <subcellularLocation>
        <location evidence="2">Cytoplasm</location>
    </subcellularLocation>
    <subcellularLocation>
        <location evidence="1">Nucleus</location>
    </subcellularLocation>
</comment>
<keyword evidence="5" id="KW-0677">Repeat</keyword>
<dbReference type="Gene3D" id="1.25.10.10">
    <property type="entry name" value="Leucine-rich Repeat Variant"/>
    <property type="match status" value="1"/>
</dbReference>
<dbReference type="InterPro" id="IPR040928">
    <property type="entry name" value="Importin_rep_5"/>
</dbReference>